<dbReference type="Proteomes" id="UP000279384">
    <property type="component" value="Unassembled WGS sequence"/>
</dbReference>
<dbReference type="Gene3D" id="1.20.59.10">
    <property type="entry name" value="Chorismate mutase"/>
    <property type="match status" value="1"/>
</dbReference>
<dbReference type="InterPro" id="IPR036263">
    <property type="entry name" value="Chorismate_II_sf"/>
</dbReference>
<dbReference type="GO" id="GO:0016829">
    <property type="term" value="F:lyase activity"/>
    <property type="evidence" value="ECO:0007669"/>
    <property type="project" value="UniProtKB-KW"/>
</dbReference>
<evidence type="ECO:0000256" key="1">
    <source>
        <dbReference type="ARBA" id="ARBA00012404"/>
    </source>
</evidence>
<gene>
    <name evidence="4" type="ORF">C8E02_0005</name>
</gene>
<keyword evidence="4" id="KW-0670">Pyruvate</keyword>
<sequence length="104" mass="11662">MEWVYQCRNLQEVRDQIDTLDRAIVSLIAERGLYVQQAADFKQPGDGAEDSKRRDQVMRRVTRLAGELGADAALTAKIYREMIGHFSERERAALLAALPDGNAA</sequence>
<dbReference type="InterPro" id="IPR002701">
    <property type="entry name" value="CM_II_prokaryot"/>
</dbReference>
<organism evidence="4 5">
    <name type="scientific">Vogesella indigofera</name>
    <name type="common">Pseudomonas indigofera</name>
    <dbReference type="NCBI Taxonomy" id="45465"/>
    <lineage>
        <taxon>Bacteria</taxon>
        <taxon>Pseudomonadati</taxon>
        <taxon>Pseudomonadota</taxon>
        <taxon>Betaproteobacteria</taxon>
        <taxon>Neisseriales</taxon>
        <taxon>Chromobacteriaceae</taxon>
        <taxon>Vogesella</taxon>
    </lineage>
</organism>
<dbReference type="EMBL" id="RBID01000001">
    <property type="protein sequence ID" value="RKQ62995.1"/>
    <property type="molecule type" value="Genomic_DNA"/>
</dbReference>
<dbReference type="PROSITE" id="PS51168">
    <property type="entry name" value="CHORISMATE_MUT_2"/>
    <property type="match status" value="1"/>
</dbReference>
<evidence type="ECO:0000256" key="2">
    <source>
        <dbReference type="ARBA" id="ARBA00023235"/>
    </source>
</evidence>
<dbReference type="InterPro" id="IPR036979">
    <property type="entry name" value="CM_dom_sf"/>
</dbReference>
<accession>A0A495BMW5</accession>
<keyword evidence="4" id="KW-0456">Lyase</keyword>
<evidence type="ECO:0000313" key="4">
    <source>
        <dbReference type="EMBL" id="RKQ62995.1"/>
    </source>
</evidence>
<dbReference type="PANTHER" id="PTHR38041">
    <property type="entry name" value="CHORISMATE MUTASE"/>
    <property type="match status" value="1"/>
</dbReference>
<dbReference type="SMART" id="SM00830">
    <property type="entry name" value="CM_2"/>
    <property type="match status" value="1"/>
</dbReference>
<dbReference type="Pfam" id="PF01817">
    <property type="entry name" value="CM_2"/>
    <property type="match status" value="1"/>
</dbReference>
<dbReference type="RefSeq" id="WP_120809180.1">
    <property type="nucleotide sequence ID" value="NZ_RBID01000001.1"/>
</dbReference>
<dbReference type="GO" id="GO:0009697">
    <property type="term" value="P:salicylic acid biosynthetic process"/>
    <property type="evidence" value="ECO:0007669"/>
    <property type="project" value="TreeGrafter"/>
</dbReference>
<dbReference type="GO" id="GO:0004106">
    <property type="term" value="F:chorismate mutase activity"/>
    <property type="evidence" value="ECO:0007669"/>
    <property type="project" value="UniProtKB-EC"/>
</dbReference>
<dbReference type="GO" id="GO:0046417">
    <property type="term" value="P:chorismate metabolic process"/>
    <property type="evidence" value="ECO:0007669"/>
    <property type="project" value="InterPro"/>
</dbReference>
<protein>
    <recommendedName>
        <fullName evidence="1">chorismate mutase</fullName>
        <ecNumber evidence="1">5.4.99.5</ecNumber>
    </recommendedName>
</protein>
<dbReference type="AlphaFoldDB" id="A0A495BMW5"/>
<proteinExistence type="predicted"/>
<dbReference type="PANTHER" id="PTHR38041:SF1">
    <property type="entry name" value="CHORISMATE MUTASE"/>
    <property type="match status" value="1"/>
</dbReference>
<evidence type="ECO:0000259" key="3">
    <source>
        <dbReference type="PROSITE" id="PS51168"/>
    </source>
</evidence>
<reference evidence="4 5" key="1">
    <citation type="submission" date="2018-10" db="EMBL/GenBank/DDBJ databases">
        <title>Genomic Encyclopedia of Type Strains, Phase IV (KMG-IV): sequencing the most valuable type-strain genomes for metagenomic binning, comparative biology and taxonomic classification.</title>
        <authorList>
            <person name="Goeker M."/>
        </authorList>
    </citation>
    <scope>NUCLEOTIDE SEQUENCE [LARGE SCALE GENOMIC DNA]</scope>
    <source>
        <strain evidence="4 5">DSM 3303</strain>
    </source>
</reference>
<comment type="caution">
    <text evidence="4">The sequence shown here is derived from an EMBL/GenBank/DDBJ whole genome shotgun (WGS) entry which is preliminary data.</text>
</comment>
<dbReference type="InterPro" id="IPR051331">
    <property type="entry name" value="Chorismate_mutase-related"/>
</dbReference>
<name>A0A495BMW5_VOGIN</name>
<keyword evidence="2" id="KW-0413">Isomerase</keyword>
<dbReference type="SUPFAM" id="SSF48600">
    <property type="entry name" value="Chorismate mutase II"/>
    <property type="match status" value="1"/>
</dbReference>
<feature type="domain" description="Chorismate mutase" evidence="3">
    <location>
        <begin position="4"/>
        <end position="94"/>
    </location>
</feature>
<evidence type="ECO:0000313" key="5">
    <source>
        <dbReference type="Proteomes" id="UP000279384"/>
    </source>
</evidence>
<dbReference type="EC" id="5.4.99.5" evidence="1"/>